<protein>
    <submittedName>
        <fullName evidence="1">Uncharacterized protein</fullName>
    </submittedName>
</protein>
<dbReference type="Proteomes" id="UP000031668">
    <property type="component" value="Unassembled WGS sequence"/>
</dbReference>
<comment type="caution">
    <text evidence="1">The sequence shown here is derived from an EMBL/GenBank/DDBJ whole genome shotgun (WGS) entry which is preliminary data.</text>
</comment>
<keyword evidence="2" id="KW-1185">Reference proteome</keyword>
<dbReference type="EMBL" id="JWZT01001781">
    <property type="protein sequence ID" value="KII71372.1"/>
    <property type="molecule type" value="Genomic_DNA"/>
</dbReference>
<accession>A0A0C2NBM3</accession>
<name>A0A0C2NBM3_THEKT</name>
<dbReference type="AlphaFoldDB" id="A0A0C2NBM3"/>
<reference evidence="1 2" key="1">
    <citation type="journal article" date="2014" name="Genome Biol. Evol.">
        <title>The genome of the myxosporean Thelohanellus kitauei shows adaptations to nutrient acquisition within its fish host.</title>
        <authorList>
            <person name="Yang Y."/>
            <person name="Xiong J."/>
            <person name="Zhou Z."/>
            <person name="Huo F."/>
            <person name="Miao W."/>
            <person name="Ran C."/>
            <person name="Liu Y."/>
            <person name="Zhang J."/>
            <person name="Feng J."/>
            <person name="Wang M."/>
            <person name="Wang M."/>
            <person name="Wang L."/>
            <person name="Yao B."/>
        </authorList>
    </citation>
    <scope>NUCLEOTIDE SEQUENCE [LARGE SCALE GENOMIC DNA]</scope>
    <source>
        <strain evidence="1">Wuqing</strain>
    </source>
</reference>
<evidence type="ECO:0000313" key="1">
    <source>
        <dbReference type="EMBL" id="KII71372.1"/>
    </source>
</evidence>
<organism evidence="1 2">
    <name type="scientific">Thelohanellus kitauei</name>
    <name type="common">Myxosporean</name>
    <dbReference type="NCBI Taxonomy" id="669202"/>
    <lineage>
        <taxon>Eukaryota</taxon>
        <taxon>Metazoa</taxon>
        <taxon>Cnidaria</taxon>
        <taxon>Myxozoa</taxon>
        <taxon>Myxosporea</taxon>
        <taxon>Bivalvulida</taxon>
        <taxon>Platysporina</taxon>
        <taxon>Myxobolidae</taxon>
        <taxon>Thelohanellus</taxon>
    </lineage>
</organism>
<gene>
    <name evidence="1" type="ORF">RF11_14610</name>
</gene>
<evidence type="ECO:0000313" key="2">
    <source>
        <dbReference type="Proteomes" id="UP000031668"/>
    </source>
</evidence>
<sequence length="289" mass="33876">MALDALLTEAFTAFIRYHYKRELRNINQNSFSLICDYLKTLEDLTLNDLILKCKNLYTFQNSPKEKDSISVGYPKHNSCKLCSFHGTSFHDESEFSRKLQSRKRTEGMEQAHMIFETDSEVAENQFELNVMTKRLLKELHIHELLIKRVLILPIDEGVHHDQQWIQDVLHRNQLLNINDVMIDSLSRPFRIVDNVVILDMSYQQNWMVNPDSNLKQVNKATELCFDHGHKFFVQGTQQQEAEELFKRGDELRSLHELSHTCVITEFKESDFKKVEEATELAKEVSLNSI</sequence>
<proteinExistence type="predicted"/>